<dbReference type="InterPro" id="IPR050747">
    <property type="entry name" value="Mitochondrial_chaperone_BCS1"/>
</dbReference>
<comment type="caution">
    <text evidence="3">The sequence shown here is derived from an EMBL/GenBank/DDBJ whole genome shotgun (WGS) entry which is preliminary data.</text>
</comment>
<dbReference type="AlphaFoldDB" id="A0AAD7L7H6"/>
<sequence>MANCLKFDVYDLELTELNSNSELRRLLISMANRSILVVEDIDCTIEFHGRMAEFRAASRGAKSKQVTLSGPCGFRQLAGNCPGIKEHILFGEIAEAIQTTPVTPAEVAEQQMKGDDHEATLRDLIEFLKVKKEENEKAQAEKGKAASISEEGPSEKEVVSEKAAYGDGIDEYIE</sequence>
<evidence type="ECO:0000256" key="1">
    <source>
        <dbReference type="SAM" id="MobiDB-lite"/>
    </source>
</evidence>
<proteinExistence type="predicted"/>
<dbReference type="Pfam" id="PF25568">
    <property type="entry name" value="AAA_lid_At3g28540"/>
    <property type="match status" value="1"/>
</dbReference>
<dbReference type="KEGG" id="qsa:O6P43_024801"/>
<accession>A0AAD7L7H6</accession>
<dbReference type="Gene3D" id="6.10.280.40">
    <property type="match status" value="1"/>
</dbReference>
<dbReference type="Proteomes" id="UP001163823">
    <property type="component" value="Chromosome 10"/>
</dbReference>
<keyword evidence="4" id="KW-1185">Reference proteome</keyword>
<evidence type="ECO:0000313" key="4">
    <source>
        <dbReference type="Proteomes" id="UP001163823"/>
    </source>
</evidence>
<reference evidence="3" key="1">
    <citation type="journal article" date="2023" name="Science">
        <title>Elucidation of the pathway for biosynthesis of saponin adjuvants from the soapbark tree.</title>
        <authorList>
            <person name="Reed J."/>
            <person name="Orme A."/>
            <person name="El-Demerdash A."/>
            <person name="Owen C."/>
            <person name="Martin L.B.B."/>
            <person name="Misra R.C."/>
            <person name="Kikuchi S."/>
            <person name="Rejzek M."/>
            <person name="Martin A.C."/>
            <person name="Harkess A."/>
            <person name="Leebens-Mack J."/>
            <person name="Louveau T."/>
            <person name="Stephenson M.J."/>
            <person name="Osbourn A."/>
        </authorList>
    </citation>
    <scope>NUCLEOTIDE SEQUENCE</scope>
    <source>
        <strain evidence="3">S10</strain>
    </source>
</reference>
<evidence type="ECO:0000259" key="2">
    <source>
        <dbReference type="Pfam" id="PF25568"/>
    </source>
</evidence>
<dbReference type="InterPro" id="IPR058017">
    <property type="entry name" value="At3g28540-like_C"/>
</dbReference>
<feature type="domain" description="AAA+ ATPase At3g28540-like C-terminal" evidence="2">
    <location>
        <begin position="71"/>
        <end position="138"/>
    </location>
</feature>
<gene>
    <name evidence="3" type="ORF">O6P43_024801</name>
</gene>
<dbReference type="PANTHER" id="PTHR23070">
    <property type="entry name" value="BCS1 AAA-TYPE ATPASE"/>
    <property type="match status" value="1"/>
</dbReference>
<dbReference type="EMBL" id="JARAOO010000010">
    <property type="protein sequence ID" value="KAJ7953046.1"/>
    <property type="molecule type" value="Genomic_DNA"/>
</dbReference>
<name>A0AAD7L7H6_QUISA</name>
<protein>
    <submittedName>
        <fullName evidence="3">AAA-ATPase</fullName>
    </submittedName>
</protein>
<feature type="region of interest" description="Disordered" evidence="1">
    <location>
        <begin position="136"/>
        <end position="174"/>
    </location>
</feature>
<evidence type="ECO:0000313" key="3">
    <source>
        <dbReference type="EMBL" id="KAJ7953046.1"/>
    </source>
</evidence>
<organism evidence="3 4">
    <name type="scientific">Quillaja saponaria</name>
    <name type="common">Soap bark tree</name>
    <dbReference type="NCBI Taxonomy" id="32244"/>
    <lineage>
        <taxon>Eukaryota</taxon>
        <taxon>Viridiplantae</taxon>
        <taxon>Streptophyta</taxon>
        <taxon>Embryophyta</taxon>
        <taxon>Tracheophyta</taxon>
        <taxon>Spermatophyta</taxon>
        <taxon>Magnoliopsida</taxon>
        <taxon>eudicotyledons</taxon>
        <taxon>Gunneridae</taxon>
        <taxon>Pentapetalae</taxon>
        <taxon>rosids</taxon>
        <taxon>fabids</taxon>
        <taxon>Fabales</taxon>
        <taxon>Quillajaceae</taxon>
        <taxon>Quillaja</taxon>
    </lineage>
</organism>